<feature type="region of interest" description="Disordered" evidence="1">
    <location>
        <begin position="19"/>
        <end position="38"/>
    </location>
</feature>
<protein>
    <submittedName>
        <fullName evidence="3">Acyl-CoA synthetase</fullName>
    </submittedName>
</protein>
<organism evidence="3 4">
    <name type="scientific">Natrialba taiwanensis DSM 12281</name>
    <dbReference type="NCBI Taxonomy" id="1230458"/>
    <lineage>
        <taxon>Archaea</taxon>
        <taxon>Methanobacteriati</taxon>
        <taxon>Methanobacteriota</taxon>
        <taxon>Stenosarchaea group</taxon>
        <taxon>Halobacteria</taxon>
        <taxon>Halobacteriales</taxon>
        <taxon>Natrialbaceae</taxon>
        <taxon>Natrialba</taxon>
    </lineage>
</organism>
<evidence type="ECO:0000259" key="2">
    <source>
        <dbReference type="Pfam" id="PF16177"/>
    </source>
</evidence>
<feature type="domain" description="Acetyl-coenzyme A synthetase N-terminal" evidence="2">
    <location>
        <begin position="41"/>
        <end position="86"/>
    </location>
</feature>
<dbReference type="RefSeq" id="WP_006825354.1">
    <property type="nucleotide sequence ID" value="NZ_AOIL01000019.1"/>
</dbReference>
<accession>M0A5A7</accession>
<dbReference type="Pfam" id="PF16177">
    <property type="entry name" value="ACAS_N"/>
    <property type="match status" value="1"/>
</dbReference>
<dbReference type="EMBL" id="AOIL01000019">
    <property type="protein sequence ID" value="ELY93764.1"/>
    <property type="molecule type" value="Genomic_DNA"/>
</dbReference>
<reference evidence="3 4" key="1">
    <citation type="journal article" date="2014" name="PLoS Genet.">
        <title>Phylogenetically driven sequencing of extremely halophilic archaea reveals strategies for static and dynamic osmo-response.</title>
        <authorList>
            <person name="Becker E.A."/>
            <person name="Seitzer P.M."/>
            <person name="Tritt A."/>
            <person name="Larsen D."/>
            <person name="Krusor M."/>
            <person name="Yao A.I."/>
            <person name="Wu D."/>
            <person name="Madern D."/>
            <person name="Eisen J.A."/>
            <person name="Darling A.E."/>
            <person name="Facciotti M.T."/>
        </authorList>
    </citation>
    <scope>NUCLEOTIDE SEQUENCE [LARGE SCALE GENOMIC DNA]</scope>
    <source>
        <strain evidence="3 4">DSM 12281</strain>
    </source>
</reference>
<dbReference type="PATRIC" id="fig|1230458.4.peg.1557"/>
<dbReference type="InterPro" id="IPR042099">
    <property type="entry name" value="ANL_N_sf"/>
</dbReference>
<proteinExistence type="predicted"/>
<dbReference type="AlphaFoldDB" id="M0A5A7"/>
<dbReference type="STRING" id="1230458.C484_07786"/>
<evidence type="ECO:0000256" key="1">
    <source>
        <dbReference type="SAM" id="MobiDB-lite"/>
    </source>
</evidence>
<comment type="caution">
    <text evidence="3">The sequence shown here is derived from an EMBL/GenBank/DDBJ whole genome shotgun (WGS) entry which is preliminary data.</text>
</comment>
<evidence type="ECO:0000313" key="4">
    <source>
        <dbReference type="Proteomes" id="UP000011648"/>
    </source>
</evidence>
<dbReference type="Proteomes" id="UP000011648">
    <property type="component" value="Unassembled WGS sequence"/>
</dbReference>
<keyword evidence="4" id="KW-1185">Reference proteome</keyword>
<sequence>MTEERPAYPSLENRTARHRTLQAIGRDGTTTKPASGDCSDRKWPTYWITAASLLEWSDPYERIVDKENEPFYRWFVGGSLNAAENCIDRIIA</sequence>
<dbReference type="InterPro" id="IPR032387">
    <property type="entry name" value="ACAS_N"/>
</dbReference>
<name>M0A5A7_9EURY</name>
<dbReference type="Gene3D" id="3.40.50.12780">
    <property type="entry name" value="N-terminal domain of ligase-like"/>
    <property type="match status" value="1"/>
</dbReference>
<evidence type="ECO:0000313" key="3">
    <source>
        <dbReference type="EMBL" id="ELY93764.1"/>
    </source>
</evidence>
<gene>
    <name evidence="3" type="ORF">C484_07786</name>
</gene>